<dbReference type="GO" id="GO:0006605">
    <property type="term" value="P:protein targeting"/>
    <property type="evidence" value="ECO:0007669"/>
    <property type="project" value="UniProtKB-UniRule"/>
</dbReference>
<dbReference type="InterPro" id="IPR022813">
    <property type="entry name" value="SecD/SecF_arch_bac"/>
</dbReference>
<feature type="region of interest" description="Disordered" evidence="10">
    <location>
        <begin position="348"/>
        <end position="371"/>
    </location>
</feature>
<protein>
    <recommendedName>
        <fullName evidence="9">Protein-export membrane protein SecF</fullName>
    </recommendedName>
</protein>
<dbReference type="GO" id="GO:0005886">
    <property type="term" value="C:plasma membrane"/>
    <property type="evidence" value="ECO:0007669"/>
    <property type="project" value="UniProtKB-SubCell"/>
</dbReference>
<evidence type="ECO:0000256" key="6">
    <source>
        <dbReference type="ARBA" id="ARBA00022989"/>
    </source>
</evidence>
<comment type="similarity">
    <text evidence="9">Belongs to the SecD/SecF family. SecF subfamily.</text>
</comment>
<dbReference type="AlphaFoldDB" id="A0A939LME5"/>
<dbReference type="NCBIfam" id="TIGR00916">
    <property type="entry name" value="2A0604s01"/>
    <property type="match status" value="1"/>
</dbReference>
<feature type="transmembrane region" description="Helical" evidence="9">
    <location>
        <begin position="195"/>
        <end position="216"/>
    </location>
</feature>
<keyword evidence="6 9" id="KW-1133">Transmembrane helix</keyword>
<dbReference type="GO" id="GO:0065002">
    <property type="term" value="P:intracellular protein transmembrane transport"/>
    <property type="evidence" value="ECO:0007669"/>
    <property type="project" value="UniProtKB-UniRule"/>
</dbReference>
<feature type="transmembrane region" description="Helical" evidence="9">
    <location>
        <begin position="279"/>
        <end position="305"/>
    </location>
</feature>
<evidence type="ECO:0000256" key="5">
    <source>
        <dbReference type="ARBA" id="ARBA00022927"/>
    </source>
</evidence>
<keyword evidence="13" id="KW-1185">Reference proteome</keyword>
<reference evidence="12" key="1">
    <citation type="submission" date="2021-03" db="EMBL/GenBank/DDBJ databases">
        <title>Actinotalea soli sp. nov., isolated from soil.</title>
        <authorList>
            <person name="Ping W."/>
            <person name="Zhang J."/>
        </authorList>
    </citation>
    <scope>NUCLEOTIDE SEQUENCE</scope>
    <source>
        <strain evidence="12">BY-33</strain>
    </source>
</reference>
<evidence type="ECO:0000313" key="13">
    <source>
        <dbReference type="Proteomes" id="UP000664209"/>
    </source>
</evidence>
<dbReference type="GO" id="GO:0015450">
    <property type="term" value="F:protein-transporting ATPase activity"/>
    <property type="evidence" value="ECO:0007669"/>
    <property type="project" value="InterPro"/>
</dbReference>
<evidence type="ECO:0000256" key="2">
    <source>
        <dbReference type="ARBA" id="ARBA00022448"/>
    </source>
</evidence>
<evidence type="ECO:0000256" key="9">
    <source>
        <dbReference type="HAMAP-Rule" id="MF_01464"/>
    </source>
</evidence>
<keyword evidence="3 9" id="KW-1003">Cell membrane</keyword>
<dbReference type="RefSeq" id="WP_208054128.1">
    <property type="nucleotide sequence ID" value="NZ_JAGEMK010000001.1"/>
</dbReference>
<feature type="domain" description="Protein export membrane protein SecD/SecF C-terminal" evidence="11">
    <location>
        <begin position="118"/>
        <end position="307"/>
    </location>
</feature>
<evidence type="ECO:0000256" key="10">
    <source>
        <dbReference type="SAM" id="MobiDB-lite"/>
    </source>
</evidence>
<gene>
    <name evidence="9 12" type="primary">secF</name>
    <name evidence="12" type="ORF">J4G33_01515</name>
</gene>
<dbReference type="InterPro" id="IPR022646">
    <property type="entry name" value="SecD/SecF_CS"/>
</dbReference>
<feature type="transmembrane region" description="Helical" evidence="9">
    <location>
        <begin position="169"/>
        <end position="189"/>
    </location>
</feature>
<keyword evidence="7 9" id="KW-0811">Translocation</keyword>
<keyword evidence="2 9" id="KW-0813">Transport</keyword>
<dbReference type="Pfam" id="PF07549">
    <property type="entry name" value="Sec_GG"/>
    <property type="match status" value="1"/>
</dbReference>
<dbReference type="Pfam" id="PF02355">
    <property type="entry name" value="SecD_SecF_C"/>
    <property type="match status" value="1"/>
</dbReference>
<dbReference type="PRINTS" id="PR01755">
    <property type="entry name" value="SECFTRNLCASE"/>
</dbReference>
<feature type="transmembrane region" description="Helical" evidence="9">
    <location>
        <begin position="254"/>
        <end position="273"/>
    </location>
</feature>
<evidence type="ECO:0000256" key="8">
    <source>
        <dbReference type="ARBA" id="ARBA00023136"/>
    </source>
</evidence>
<comment type="subunit">
    <text evidence="9">Forms a complex with SecD. Part of the essential Sec protein translocation apparatus which comprises SecA, SecYEG and auxiliary proteins SecDF. Other proteins may also be involved.</text>
</comment>
<evidence type="ECO:0000256" key="7">
    <source>
        <dbReference type="ARBA" id="ARBA00023010"/>
    </source>
</evidence>
<evidence type="ECO:0000313" key="12">
    <source>
        <dbReference type="EMBL" id="MBO1750477.1"/>
    </source>
</evidence>
<comment type="function">
    <text evidence="9">Part of the Sec protein translocase complex. Interacts with the SecYEG preprotein conducting channel. SecDF uses the proton motive force (PMF) to complete protein translocation after the ATP-dependent function of SecA.</text>
</comment>
<keyword evidence="8 9" id="KW-0472">Membrane</keyword>
<feature type="transmembrane region" description="Helical" evidence="9">
    <location>
        <begin position="143"/>
        <end position="162"/>
    </location>
</feature>
<keyword evidence="5 9" id="KW-0653">Protein transport</keyword>
<accession>A0A939LME5</accession>
<dbReference type="EMBL" id="JAGEMK010000001">
    <property type="protein sequence ID" value="MBO1750477.1"/>
    <property type="molecule type" value="Genomic_DNA"/>
</dbReference>
<dbReference type="PANTHER" id="PTHR30081:SF8">
    <property type="entry name" value="PROTEIN TRANSLOCASE SUBUNIT SECF"/>
    <property type="match status" value="1"/>
</dbReference>
<evidence type="ECO:0000256" key="3">
    <source>
        <dbReference type="ARBA" id="ARBA00022475"/>
    </source>
</evidence>
<comment type="subcellular location">
    <subcellularLocation>
        <location evidence="1 9">Cell membrane</location>
        <topology evidence="1 9">Multi-pass membrane protein</topology>
    </subcellularLocation>
</comment>
<dbReference type="InterPro" id="IPR005665">
    <property type="entry name" value="SecF_bac"/>
</dbReference>
<evidence type="ECO:0000256" key="1">
    <source>
        <dbReference type="ARBA" id="ARBA00004651"/>
    </source>
</evidence>
<dbReference type="GO" id="GO:0043952">
    <property type="term" value="P:protein transport by the Sec complex"/>
    <property type="evidence" value="ECO:0007669"/>
    <property type="project" value="UniProtKB-UniRule"/>
</dbReference>
<sequence>MATRMSQWGNDLYTGRRSYEIVGTKRRWFMLAGAVLLISAVLLGVRGLNPGIEFRGGSEFMLSGVADSEEQPAIDAVASIGDAETPRVSTVGDDMVRVQTSQLTDVETQQLSAALASAYELESNQVTSTFIGPIWGQDVTEKALRGLVIFLALVSVVMTVYFRDWRMAAAAVVALLHDLVITVGLYAAVGWEVTPATVIGFLTILGYSLYDTVVVFDKVRENVEHTLDQRRYTYAEMANLAINQTLVRSINTSIVAVLPVGAILFIGAFLLGAGTLRDIALALFVGIIAGTFSSIFLATPLLVWLREKEPRVAEHTRARLAERRAAAGVTEGDVAAGAPPVRVGALVPGQHLGARAQPRRRKQGRPPGRTS</sequence>
<dbReference type="InterPro" id="IPR022645">
    <property type="entry name" value="SecD/SecF_bac"/>
</dbReference>
<dbReference type="SUPFAM" id="SSF82866">
    <property type="entry name" value="Multidrug efflux transporter AcrB transmembrane domain"/>
    <property type="match status" value="1"/>
</dbReference>
<dbReference type="InterPro" id="IPR048634">
    <property type="entry name" value="SecD_SecF_C"/>
</dbReference>
<evidence type="ECO:0000259" key="11">
    <source>
        <dbReference type="Pfam" id="PF02355"/>
    </source>
</evidence>
<dbReference type="Proteomes" id="UP000664209">
    <property type="component" value="Unassembled WGS sequence"/>
</dbReference>
<keyword evidence="4 9" id="KW-0812">Transmembrane</keyword>
<dbReference type="InterPro" id="IPR055344">
    <property type="entry name" value="SecD_SecF_C_bact"/>
</dbReference>
<proteinExistence type="inferred from homology"/>
<feature type="transmembrane region" description="Helical" evidence="9">
    <location>
        <begin position="28"/>
        <end position="48"/>
    </location>
</feature>
<evidence type="ECO:0000256" key="4">
    <source>
        <dbReference type="ARBA" id="ARBA00022692"/>
    </source>
</evidence>
<organism evidence="12 13">
    <name type="scientific">Actinotalea soli</name>
    <dbReference type="NCBI Taxonomy" id="2819234"/>
    <lineage>
        <taxon>Bacteria</taxon>
        <taxon>Bacillati</taxon>
        <taxon>Actinomycetota</taxon>
        <taxon>Actinomycetes</taxon>
        <taxon>Micrococcales</taxon>
        <taxon>Cellulomonadaceae</taxon>
        <taxon>Actinotalea</taxon>
    </lineage>
</organism>
<comment type="caution">
    <text evidence="12">The sequence shown here is derived from an EMBL/GenBank/DDBJ whole genome shotgun (WGS) entry which is preliminary data.</text>
</comment>
<dbReference type="PANTHER" id="PTHR30081">
    <property type="entry name" value="PROTEIN-EXPORT MEMBRANE PROTEIN SEC"/>
    <property type="match status" value="1"/>
</dbReference>
<dbReference type="NCBIfam" id="TIGR00966">
    <property type="entry name" value="transloc_SecF"/>
    <property type="match status" value="1"/>
</dbReference>
<dbReference type="HAMAP" id="MF_01464_B">
    <property type="entry name" value="SecF_B"/>
    <property type="match status" value="1"/>
</dbReference>
<name>A0A939LME5_9CELL</name>
<dbReference type="Gene3D" id="1.20.1640.10">
    <property type="entry name" value="Multidrug efflux transporter AcrB transmembrane domain"/>
    <property type="match status" value="1"/>
</dbReference>